<dbReference type="Gene3D" id="3.40.50.2300">
    <property type="match status" value="2"/>
</dbReference>
<keyword evidence="6" id="KW-0449">Lipoprotein</keyword>
<accession>A0A9W6GLJ3</accession>
<dbReference type="RefSeq" id="WP_281834908.1">
    <property type="nucleotide sequence ID" value="NZ_BSDY01000006.1"/>
</dbReference>
<dbReference type="Pfam" id="PF02608">
    <property type="entry name" value="Bmp"/>
    <property type="match status" value="1"/>
</dbReference>
<dbReference type="EMBL" id="BSDY01000006">
    <property type="protein sequence ID" value="GLI56036.1"/>
    <property type="molecule type" value="Genomic_DNA"/>
</dbReference>
<comment type="similarity">
    <text evidence="2">Belongs to the BMP lipoprotein family.</text>
</comment>
<proteinExistence type="inferred from homology"/>
<dbReference type="PANTHER" id="PTHR34296">
    <property type="entry name" value="TRANSCRIPTIONAL ACTIVATOR PROTEIN MED"/>
    <property type="match status" value="1"/>
</dbReference>
<protein>
    <submittedName>
        <fullName evidence="8">BMP family ABC transporter substrate-binding protein</fullName>
    </submittedName>
</protein>
<comment type="subcellular location">
    <subcellularLocation>
        <location evidence="1">Cell membrane</location>
        <topology evidence="1">Lipid-anchor</topology>
    </subcellularLocation>
</comment>
<keyword evidence="3" id="KW-1003">Cell membrane</keyword>
<keyword evidence="4" id="KW-0732">Signal</keyword>
<dbReference type="SUPFAM" id="SSF53822">
    <property type="entry name" value="Periplasmic binding protein-like I"/>
    <property type="match status" value="1"/>
</dbReference>
<reference evidence="8" key="1">
    <citation type="submission" date="2022-12" db="EMBL/GenBank/DDBJ databases">
        <title>Reference genome sequencing for broad-spectrum identification of bacterial and archaeal isolates by mass spectrometry.</title>
        <authorList>
            <person name="Sekiguchi Y."/>
            <person name="Tourlousse D.M."/>
        </authorList>
    </citation>
    <scope>NUCLEOTIDE SEQUENCE</scope>
    <source>
        <strain evidence="8">10succ1</strain>
    </source>
</reference>
<evidence type="ECO:0000256" key="5">
    <source>
        <dbReference type="ARBA" id="ARBA00023136"/>
    </source>
</evidence>
<gene>
    <name evidence="8" type="ORF">PM10SUCC1_15500</name>
</gene>
<dbReference type="InterPro" id="IPR003760">
    <property type="entry name" value="PnrA-like"/>
</dbReference>
<keyword evidence="5" id="KW-0472">Membrane</keyword>
<evidence type="ECO:0000256" key="3">
    <source>
        <dbReference type="ARBA" id="ARBA00022475"/>
    </source>
</evidence>
<evidence type="ECO:0000259" key="7">
    <source>
        <dbReference type="Pfam" id="PF02608"/>
    </source>
</evidence>
<feature type="domain" description="ABC transporter substrate-binding protein PnrA-like" evidence="7">
    <location>
        <begin position="36"/>
        <end position="330"/>
    </location>
</feature>
<evidence type="ECO:0000313" key="8">
    <source>
        <dbReference type="EMBL" id="GLI56036.1"/>
    </source>
</evidence>
<evidence type="ECO:0000256" key="4">
    <source>
        <dbReference type="ARBA" id="ARBA00022729"/>
    </source>
</evidence>
<evidence type="ECO:0000256" key="2">
    <source>
        <dbReference type="ARBA" id="ARBA00008610"/>
    </source>
</evidence>
<dbReference type="InterPro" id="IPR050957">
    <property type="entry name" value="BMP_lipoprotein"/>
</dbReference>
<evidence type="ECO:0000313" key="9">
    <source>
        <dbReference type="Proteomes" id="UP001144471"/>
    </source>
</evidence>
<dbReference type="CDD" id="cd06354">
    <property type="entry name" value="PBP1_PrnA-like"/>
    <property type="match status" value="1"/>
</dbReference>
<sequence>MKKFLLVMGLILSLLLTGCGSKEEGATSQEKKMKVGLVLSVGGLGDKSFNDLAYKGMKDAEEKLGIEFKYVEPATVSEYEGFLSEFAENNFDLTIGIGFQMADAMKKVTGDYPESKFMLVDMPVESPNAIGAIFDTGEGSFLVGALAAMMSESNKLGFIGGMDVPTIREFGDGFFAGAKYVNPEVEAFQAFIGGNNPFNDPTKGKEVALSMNDNGVDVIYHAAAGSGNGLFEAIRERDFYAIGVDSDQDYLEEGLVLTSMLKRLDIAIVSVIEDLKNGKFEAGTRIFNVENDGVGITDLEYTKDVIGEEKLAELEKVRKAIVSKEIDVKKEISKLK</sequence>
<dbReference type="AlphaFoldDB" id="A0A9W6GLJ3"/>
<name>A0A9W6GLJ3_9FUSO</name>
<dbReference type="GO" id="GO:0005886">
    <property type="term" value="C:plasma membrane"/>
    <property type="evidence" value="ECO:0007669"/>
    <property type="project" value="UniProtKB-SubCell"/>
</dbReference>
<evidence type="ECO:0000256" key="1">
    <source>
        <dbReference type="ARBA" id="ARBA00004193"/>
    </source>
</evidence>
<dbReference type="PROSITE" id="PS51257">
    <property type="entry name" value="PROKAR_LIPOPROTEIN"/>
    <property type="match status" value="1"/>
</dbReference>
<comment type="caution">
    <text evidence="8">The sequence shown here is derived from an EMBL/GenBank/DDBJ whole genome shotgun (WGS) entry which is preliminary data.</text>
</comment>
<organism evidence="8 9">
    <name type="scientific">Propionigenium maris DSM 9537</name>
    <dbReference type="NCBI Taxonomy" id="1123000"/>
    <lineage>
        <taxon>Bacteria</taxon>
        <taxon>Fusobacteriati</taxon>
        <taxon>Fusobacteriota</taxon>
        <taxon>Fusobacteriia</taxon>
        <taxon>Fusobacteriales</taxon>
        <taxon>Fusobacteriaceae</taxon>
        <taxon>Propionigenium</taxon>
    </lineage>
</organism>
<keyword evidence="9" id="KW-1185">Reference proteome</keyword>
<dbReference type="InterPro" id="IPR028082">
    <property type="entry name" value="Peripla_BP_I"/>
</dbReference>
<evidence type="ECO:0000256" key="6">
    <source>
        <dbReference type="ARBA" id="ARBA00023288"/>
    </source>
</evidence>
<dbReference type="PANTHER" id="PTHR34296:SF2">
    <property type="entry name" value="ABC TRANSPORTER GUANOSINE-BINDING PROTEIN NUPN"/>
    <property type="match status" value="1"/>
</dbReference>
<dbReference type="Proteomes" id="UP001144471">
    <property type="component" value="Unassembled WGS sequence"/>
</dbReference>